<accession>T1ENX8</accession>
<dbReference type="KEGG" id="hro:HELRODRAFT_159361"/>
<organism evidence="3 4">
    <name type="scientific">Helobdella robusta</name>
    <name type="common">Californian leech</name>
    <dbReference type="NCBI Taxonomy" id="6412"/>
    <lineage>
        <taxon>Eukaryota</taxon>
        <taxon>Metazoa</taxon>
        <taxon>Spiralia</taxon>
        <taxon>Lophotrochozoa</taxon>
        <taxon>Annelida</taxon>
        <taxon>Clitellata</taxon>
        <taxon>Hirudinea</taxon>
        <taxon>Rhynchobdellida</taxon>
        <taxon>Glossiphoniidae</taxon>
        <taxon>Helobdella</taxon>
    </lineage>
</organism>
<sequence>MVKLFSIGLVTLLLLAATEAIIYSQDEHELHFLDLLVSTFNENETNAVYDRELSLEADKFADTCVFRSGPYETENPKPAYKHVMLLSYDRSNVLRSAYLTWSINYAMYLLCRTGLCYPSETSVNLIELDCKPSWFI</sequence>
<name>T1ENX8_HELRO</name>
<dbReference type="EMBL" id="AMQM01000233">
    <property type="status" value="NOT_ANNOTATED_CDS"/>
    <property type="molecule type" value="Genomic_DNA"/>
</dbReference>
<dbReference type="GeneID" id="20198278"/>
<dbReference type="AlphaFoldDB" id="T1ENX8"/>
<keyword evidence="1" id="KW-0732">Signal</keyword>
<dbReference type="Proteomes" id="UP000015101">
    <property type="component" value="Unassembled WGS sequence"/>
</dbReference>
<protein>
    <submittedName>
        <fullName evidence="2 3">Uncharacterized protein</fullName>
    </submittedName>
</protein>
<dbReference type="EMBL" id="KB095811">
    <property type="protein sequence ID" value="ESO12776.1"/>
    <property type="molecule type" value="Genomic_DNA"/>
</dbReference>
<gene>
    <name evidence="3" type="primary">20198278</name>
    <name evidence="2" type="ORF">HELRODRAFT_159361</name>
</gene>
<feature type="signal peptide" evidence="1">
    <location>
        <begin position="1"/>
        <end position="20"/>
    </location>
</feature>
<reference evidence="4" key="1">
    <citation type="submission" date="2012-12" db="EMBL/GenBank/DDBJ databases">
        <authorList>
            <person name="Hellsten U."/>
            <person name="Grimwood J."/>
            <person name="Chapman J.A."/>
            <person name="Shapiro H."/>
            <person name="Aerts A."/>
            <person name="Otillar R.P."/>
            <person name="Terry A.Y."/>
            <person name="Boore J.L."/>
            <person name="Simakov O."/>
            <person name="Marletaz F."/>
            <person name="Cho S.-J."/>
            <person name="Edsinger-Gonzales E."/>
            <person name="Havlak P."/>
            <person name="Kuo D.-H."/>
            <person name="Larsson T."/>
            <person name="Lv J."/>
            <person name="Arendt D."/>
            <person name="Savage R."/>
            <person name="Osoegawa K."/>
            <person name="de Jong P."/>
            <person name="Lindberg D.R."/>
            <person name="Seaver E.C."/>
            <person name="Weisblat D.A."/>
            <person name="Putnam N.H."/>
            <person name="Grigoriev I.V."/>
            <person name="Rokhsar D.S."/>
        </authorList>
    </citation>
    <scope>NUCLEOTIDE SEQUENCE</scope>
</reference>
<dbReference type="InParanoid" id="T1ENX8"/>
<keyword evidence="4" id="KW-1185">Reference proteome</keyword>
<reference evidence="2 4" key="2">
    <citation type="journal article" date="2013" name="Nature">
        <title>Insights into bilaterian evolution from three spiralian genomes.</title>
        <authorList>
            <person name="Simakov O."/>
            <person name="Marletaz F."/>
            <person name="Cho S.J."/>
            <person name="Edsinger-Gonzales E."/>
            <person name="Havlak P."/>
            <person name="Hellsten U."/>
            <person name="Kuo D.H."/>
            <person name="Larsson T."/>
            <person name="Lv J."/>
            <person name="Arendt D."/>
            <person name="Savage R."/>
            <person name="Osoegawa K."/>
            <person name="de Jong P."/>
            <person name="Grimwood J."/>
            <person name="Chapman J.A."/>
            <person name="Shapiro H."/>
            <person name="Aerts A."/>
            <person name="Otillar R.P."/>
            <person name="Terry A.Y."/>
            <person name="Boore J.L."/>
            <person name="Grigoriev I.V."/>
            <person name="Lindberg D.R."/>
            <person name="Seaver E.C."/>
            <person name="Weisblat D.A."/>
            <person name="Putnam N.H."/>
            <person name="Rokhsar D.S."/>
        </authorList>
    </citation>
    <scope>NUCLEOTIDE SEQUENCE</scope>
</reference>
<dbReference type="EnsemblMetazoa" id="HelroT159361">
    <property type="protein sequence ID" value="HelroP159361"/>
    <property type="gene ID" value="HelroG159361"/>
</dbReference>
<evidence type="ECO:0000256" key="1">
    <source>
        <dbReference type="SAM" id="SignalP"/>
    </source>
</evidence>
<dbReference type="CTD" id="20198278"/>
<evidence type="ECO:0000313" key="4">
    <source>
        <dbReference type="Proteomes" id="UP000015101"/>
    </source>
</evidence>
<proteinExistence type="predicted"/>
<reference evidence="3" key="3">
    <citation type="submission" date="2015-06" db="UniProtKB">
        <authorList>
            <consortium name="EnsemblMetazoa"/>
        </authorList>
    </citation>
    <scope>IDENTIFICATION</scope>
</reference>
<evidence type="ECO:0000313" key="3">
    <source>
        <dbReference type="EnsemblMetazoa" id="HelroP159361"/>
    </source>
</evidence>
<feature type="chain" id="PRO_5010979908" evidence="1">
    <location>
        <begin position="21"/>
        <end position="136"/>
    </location>
</feature>
<dbReference type="HOGENOM" id="CLU_1877654_0_0_1"/>
<dbReference type="RefSeq" id="XP_009009496.1">
    <property type="nucleotide sequence ID" value="XM_009011248.1"/>
</dbReference>
<evidence type="ECO:0000313" key="2">
    <source>
        <dbReference type="EMBL" id="ESO12776.1"/>
    </source>
</evidence>